<dbReference type="RefSeq" id="WP_220564033.1">
    <property type="nucleotide sequence ID" value="NZ_CP074133.1"/>
</dbReference>
<sequence length="164" mass="18071">MIPVTENEIRGSFINCSKGEAKRLSLPRDLDSRPWEDLDFLGWRDPMAHERAYLVVERGDGPVGVAFRLTGSETGARRALCSVCVTSRQGPGVALMVAPRVGKAGREGNTVGLHMCTDFACSLYVRGLKQPEPGGRFAETLTVEEKVKRLEENLHGFLDRLTRG</sequence>
<dbReference type="Proteomes" id="UP000676079">
    <property type="component" value="Chromosome"/>
</dbReference>
<dbReference type="Pfam" id="PF16571">
    <property type="entry name" value="FBP_C"/>
    <property type="match status" value="1"/>
</dbReference>
<organism evidence="2 3">
    <name type="scientific">Nocardiopsis changdeensis</name>
    <dbReference type="NCBI Taxonomy" id="2831969"/>
    <lineage>
        <taxon>Bacteria</taxon>
        <taxon>Bacillati</taxon>
        <taxon>Actinomycetota</taxon>
        <taxon>Actinomycetes</taxon>
        <taxon>Streptosporangiales</taxon>
        <taxon>Nocardiopsidaceae</taxon>
        <taxon>Nocardiopsis</taxon>
    </lineage>
</organism>
<name>A0ABX8BPN7_9ACTN</name>
<evidence type="ECO:0000313" key="3">
    <source>
        <dbReference type="Proteomes" id="UP000676079"/>
    </source>
</evidence>
<gene>
    <name evidence="2" type="ORF">KGD84_31895</name>
</gene>
<feature type="domain" description="Elongation factor G-binding protein C-terminal treble-clef zinc-finger" evidence="1">
    <location>
        <begin position="8"/>
        <end position="160"/>
    </location>
</feature>
<evidence type="ECO:0000259" key="1">
    <source>
        <dbReference type="Pfam" id="PF16571"/>
    </source>
</evidence>
<evidence type="ECO:0000313" key="2">
    <source>
        <dbReference type="EMBL" id="QUX22821.1"/>
    </source>
</evidence>
<accession>A0ABX8BPN7</accession>
<dbReference type="InterPro" id="IPR032330">
    <property type="entry name" value="EF-G-binding_C"/>
</dbReference>
<keyword evidence="3" id="KW-1185">Reference proteome</keyword>
<reference evidence="2 3" key="1">
    <citation type="submission" date="2021-05" db="EMBL/GenBank/DDBJ databases">
        <title>Direct Submission.</title>
        <authorList>
            <person name="Li K."/>
            <person name="Gao J."/>
        </authorList>
    </citation>
    <scope>NUCLEOTIDE SEQUENCE [LARGE SCALE GENOMIC DNA]</scope>
    <source>
        <strain evidence="2 3">Mg02</strain>
    </source>
</reference>
<dbReference type="EMBL" id="CP074133">
    <property type="protein sequence ID" value="QUX22821.1"/>
    <property type="molecule type" value="Genomic_DNA"/>
</dbReference>
<proteinExistence type="predicted"/>
<protein>
    <submittedName>
        <fullName evidence="2">FBP domain-containing protein</fullName>
    </submittedName>
</protein>